<comment type="caution">
    <text evidence="2">The sequence shown here is derived from an EMBL/GenBank/DDBJ whole genome shotgun (WGS) entry which is preliminary data.</text>
</comment>
<gene>
    <name evidence="2" type="ORF">N865_19165</name>
</gene>
<accession>W9GAZ1</accession>
<proteinExistence type="predicted"/>
<keyword evidence="1" id="KW-1133">Transmembrane helix</keyword>
<dbReference type="Proteomes" id="UP000019489">
    <property type="component" value="Unassembled WGS sequence"/>
</dbReference>
<evidence type="ECO:0000313" key="2">
    <source>
        <dbReference type="EMBL" id="EWT03376.1"/>
    </source>
</evidence>
<name>W9GAZ1_9MICO</name>
<evidence type="ECO:0000256" key="1">
    <source>
        <dbReference type="SAM" id="Phobius"/>
    </source>
</evidence>
<feature type="transmembrane region" description="Helical" evidence="1">
    <location>
        <begin position="237"/>
        <end position="262"/>
    </location>
</feature>
<keyword evidence="3" id="KW-1185">Reference proteome</keyword>
<feature type="transmembrane region" description="Helical" evidence="1">
    <location>
        <begin position="154"/>
        <end position="174"/>
    </location>
</feature>
<evidence type="ECO:0000313" key="3">
    <source>
        <dbReference type="Proteomes" id="UP000019489"/>
    </source>
</evidence>
<dbReference type="eggNOG" id="ENOG5032P9U">
    <property type="taxonomic scope" value="Bacteria"/>
</dbReference>
<reference evidence="2 3" key="1">
    <citation type="submission" date="2013-08" db="EMBL/GenBank/DDBJ databases">
        <title>Intrasporangium oryzae NRRL B-24470.</title>
        <authorList>
            <person name="Liu H."/>
            <person name="Wang G."/>
        </authorList>
    </citation>
    <scope>NUCLEOTIDE SEQUENCE [LARGE SCALE GENOMIC DNA]</scope>
    <source>
        <strain evidence="2 3">NRRL B-24470</strain>
    </source>
</reference>
<feature type="transmembrane region" description="Helical" evidence="1">
    <location>
        <begin position="370"/>
        <end position="390"/>
    </location>
</feature>
<feature type="transmembrane region" description="Helical" evidence="1">
    <location>
        <begin position="337"/>
        <end position="358"/>
    </location>
</feature>
<feature type="transmembrane region" description="Helical" evidence="1">
    <location>
        <begin position="6"/>
        <end position="27"/>
    </location>
</feature>
<dbReference type="STRING" id="1386089.N865_19165"/>
<dbReference type="AlphaFoldDB" id="W9GAZ1"/>
<dbReference type="EMBL" id="AWSA01000003">
    <property type="protein sequence ID" value="EWT03376.1"/>
    <property type="molecule type" value="Genomic_DNA"/>
</dbReference>
<keyword evidence="1" id="KW-0812">Transmembrane</keyword>
<keyword evidence="1" id="KW-0472">Membrane</keyword>
<sequence length="484" mass="52885">MAMGPVVVFVVVPLAVGIVVWGSARWWRGRDGTARAGGGRTKVDVVVAADNRWEVAKALPAEDSLHVLSHTEGHLVLALRDLTGPGTRHFRHHRDGLAETLYEQLLPFGDSSGRTLLIGPTEASGWPRLNRLFTGPRQPPISKWQLVRTSFPRLASFFGFIGLAAFGLVNLIYWTGRDVSANVLGISDETCWVEWVVGGQRYTAGVDCFESADSYGGSLLVRALAGPFNGLAWDQEATFAVLAFLTLVPAGVSLALGTVLAMRRANRVPRPLTLLDPIQDAPPKRSADSALAELMPAPAAPGSTNWLEELARLADRDDWAAGTGDPPAWWQRLGHGLWDALLTAVVVLAVIIFGEVYFEAPFTVTLPDGIVVTVGVIVVVFVGRLAYVAVQHRPPRTEDWAYLTARLKSDWILLLMDQGEPQWRLTLLGKHHPGLKGDCRTPELSDNRYGLDVQINGVTWPTTSVDRIRADRRSDLLRGISSIR</sequence>
<protein>
    <submittedName>
        <fullName evidence="2">Uncharacterized protein</fullName>
    </submittedName>
</protein>
<organism evidence="2 3">
    <name type="scientific">Intrasporangium oryzae NRRL B-24470</name>
    <dbReference type="NCBI Taxonomy" id="1386089"/>
    <lineage>
        <taxon>Bacteria</taxon>
        <taxon>Bacillati</taxon>
        <taxon>Actinomycetota</taxon>
        <taxon>Actinomycetes</taxon>
        <taxon>Micrococcales</taxon>
        <taxon>Intrasporangiaceae</taxon>
        <taxon>Intrasporangium</taxon>
    </lineage>
</organism>